<evidence type="ECO:0000256" key="9">
    <source>
        <dbReference type="PIRNR" id="PIRNR003128"/>
    </source>
</evidence>
<dbReference type="Gene3D" id="3.40.50.300">
    <property type="entry name" value="P-loop containing nucleotide triphosphate hydrolases"/>
    <property type="match status" value="2"/>
</dbReference>
<dbReference type="FunFam" id="3.40.50.300:FF:000319">
    <property type="entry name" value="DNA repair protein RecN"/>
    <property type="match status" value="1"/>
</dbReference>
<evidence type="ECO:0000259" key="10">
    <source>
        <dbReference type="Pfam" id="PF02463"/>
    </source>
</evidence>
<dbReference type="Proteomes" id="UP000219669">
    <property type="component" value="Unassembled WGS sequence"/>
</dbReference>
<dbReference type="GO" id="GO:0043590">
    <property type="term" value="C:bacterial nucleoid"/>
    <property type="evidence" value="ECO:0007669"/>
    <property type="project" value="TreeGrafter"/>
</dbReference>
<keyword evidence="6" id="KW-0067">ATP-binding</keyword>
<comment type="similarity">
    <text evidence="2 9">Belongs to the RecN family.</text>
</comment>
<dbReference type="GO" id="GO:0009432">
    <property type="term" value="P:SOS response"/>
    <property type="evidence" value="ECO:0007669"/>
    <property type="project" value="TreeGrafter"/>
</dbReference>
<dbReference type="RefSeq" id="WP_097113463.1">
    <property type="nucleotide sequence ID" value="NZ_CP083931.1"/>
</dbReference>
<evidence type="ECO:0000256" key="5">
    <source>
        <dbReference type="ARBA" id="ARBA00022763"/>
    </source>
</evidence>
<evidence type="ECO:0000256" key="6">
    <source>
        <dbReference type="ARBA" id="ARBA00022840"/>
    </source>
</evidence>
<dbReference type="GO" id="GO:0006310">
    <property type="term" value="P:DNA recombination"/>
    <property type="evidence" value="ECO:0007669"/>
    <property type="project" value="InterPro"/>
</dbReference>
<gene>
    <name evidence="11" type="ORF">SAMN02746062_00378</name>
</gene>
<dbReference type="SUPFAM" id="SSF52540">
    <property type="entry name" value="P-loop containing nucleoside triphosphate hydrolases"/>
    <property type="match status" value="1"/>
</dbReference>
<dbReference type="CDD" id="cd03241">
    <property type="entry name" value="ABC_RecN"/>
    <property type="match status" value="2"/>
</dbReference>
<reference evidence="11 12" key="1">
    <citation type="submission" date="2017-09" db="EMBL/GenBank/DDBJ databases">
        <authorList>
            <person name="Ehlers B."/>
            <person name="Leendertz F.H."/>
        </authorList>
    </citation>
    <scope>NUCLEOTIDE SEQUENCE [LARGE SCALE GENOMIC DNA]</scope>
    <source>
        <strain evidence="11 12">DSM 16848</strain>
    </source>
</reference>
<accession>A0A286E438</accession>
<dbReference type="InterPro" id="IPR004604">
    <property type="entry name" value="DNA_recomb/repair_RecN"/>
</dbReference>
<dbReference type="AlphaFoldDB" id="A0A286E438"/>
<evidence type="ECO:0000256" key="2">
    <source>
        <dbReference type="ARBA" id="ARBA00009441"/>
    </source>
</evidence>
<evidence type="ECO:0000256" key="1">
    <source>
        <dbReference type="ARBA" id="ARBA00003618"/>
    </source>
</evidence>
<dbReference type="InterPro" id="IPR003395">
    <property type="entry name" value="RecF/RecN/SMC_N"/>
</dbReference>
<protein>
    <recommendedName>
        <fullName evidence="3 9">DNA repair protein RecN</fullName>
    </recommendedName>
    <alternativeName>
        <fullName evidence="8 9">Recombination protein N</fullName>
    </alternativeName>
</protein>
<dbReference type="EMBL" id="OCNF01000002">
    <property type="protein sequence ID" value="SOD65670.1"/>
    <property type="molecule type" value="Genomic_DNA"/>
</dbReference>
<evidence type="ECO:0000256" key="7">
    <source>
        <dbReference type="ARBA" id="ARBA00023204"/>
    </source>
</evidence>
<dbReference type="OrthoDB" id="9806954at2"/>
<evidence type="ECO:0000256" key="8">
    <source>
        <dbReference type="ARBA" id="ARBA00033408"/>
    </source>
</evidence>
<dbReference type="PIRSF" id="PIRSF003128">
    <property type="entry name" value="RecN"/>
    <property type="match status" value="1"/>
</dbReference>
<feature type="domain" description="RecF/RecN/SMC N-terminal" evidence="10">
    <location>
        <begin position="12"/>
        <end position="506"/>
    </location>
</feature>
<name>A0A286E438_9NEIS</name>
<organism evidence="11 12">
    <name type="scientific">Alysiella filiformis DSM 16848</name>
    <dbReference type="NCBI Taxonomy" id="1120981"/>
    <lineage>
        <taxon>Bacteria</taxon>
        <taxon>Pseudomonadati</taxon>
        <taxon>Pseudomonadota</taxon>
        <taxon>Betaproteobacteria</taxon>
        <taxon>Neisseriales</taxon>
        <taxon>Neisseriaceae</taxon>
        <taxon>Alysiella</taxon>
    </lineage>
</organism>
<dbReference type="GO" id="GO:0006281">
    <property type="term" value="P:DNA repair"/>
    <property type="evidence" value="ECO:0007669"/>
    <property type="project" value="UniProtKB-KW"/>
</dbReference>
<keyword evidence="5 9" id="KW-0227">DNA damage</keyword>
<dbReference type="Pfam" id="PF02463">
    <property type="entry name" value="SMC_N"/>
    <property type="match status" value="1"/>
</dbReference>
<keyword evidence="4" id="KW-0547">Nucleotide-binding</keyword>
<comment type="function">
    <text evidence="1 9">May be involved in recombinational repair of damaged DNA.</text>
</comment>
<evidence type="ECO:0000256" key="3">
    <source>
        <dbReference type="ARBA" id="ARBA00021315"/>
    </source>
</evidence>
<dbReference type="PANTHER" id="PTHR11059:SF0">
    <property type="entry name" value="DNA REPAIR PROTEIN RECN"/>
    <property type="match status" value="1"/>
</dbReference>
<dbReference type="GO" id="GO:0005524">
    <property type="term" value="F:ATP binding"/>
    <property type="evidence" value="ECO:0007669"/>
    <property type="project" value="UniProtKB-KW"/>
</dbReference>
<dbReference type="FunFam" id="3.40.50.300:FF:000356">
    <property type="entry name" value="DNA repair protein RecN"/>
    <property type="match status" value="1"/>
</dbReference>
<dbReference type="NCBIfam" id="TIGR00634">
    <property type="entry name" value="recN"/>
    <property type="match status" value="1"/>
</dbReference>
<sequence>MLLALSLRDFVIVEQLNLDFQQGFTVLTGETGAGKSITLDALSLLLGDKADYSQVRTGAKEAQLSALFDLSEQLDLQHHLREQGLLNEHETELSIRRIIDAKGKSRSFINNQAATLAQLKQIGSQLIDIHGQNAHHSLNQESAQRQLLDAFSGSLNLLAQTQSHYQTWQNAKRTLLAAQTQAEQIVIERERLEWQFNELAQLNLETGEWETLNQSHDSLANAAELLQAASEAQEWVSGDNGLQKQVLKCQRILGKLGDVEPRFAESLTMLDSIEAELSEISHLLGSVLDDVEINPNELAAKETRMRELMSAARKYRVEPEQLPEKWAEIQAALHDLEAAADIAALQKTVAQTESAYMEVAQKLSAARHKAAQKLANETTAHMQNLAMKGAKFHIELLPSSPSAHGLEQVQYQVAANKGSPLRPLNKVASGGELARISLSIQVVTSQYTHVPTLIFDEVDTGIGGAVAETVGRALHTLGRKHQVLAVTHLPQVAACGEHHWQVAKHSTGEQTVSEIKVLNNETRIDEIARMLGGEKITETTRQHAAEMLGLVGG</sequence>
<keyword evidence="7 9" id="KW-0234">DNA repair</keyword>
<dbReference type="InterPro" id="IPR027417">
    <property type="entry name" value="P-loop_NTPase"/>
</dbReference>
<proteinExistence type="inferred from homology"/>
<evidence type="ECO:0000313" key="11">
    <source>
        <dbReference type="EMBL" id="SOD65670.1"/>
    </source>
</evidence>
<evidence type="ECO:0000313" key="12">
    <source>
        <dbReference type="Proteomes" id="UP000219669"/>
    </source>
</evidence>
<evidence type="ECO:0000256" key="4">
    <source>
        <dbReference type="ARBA" id="ARBA00022741"/>
    </source>
</evidence>
<keyword evidence="12" id="KW-1185">Reference proteome</keyword>
<dbReference type="PANTHER" id="PTHR11059">
    <property type="entry name" value="DNA REPAIR PROTEIN RECN"/>
    <property type="match status" value="1"/>
</dbReference>
<dbReference type="NCBIfam" id="NF008121">
    <property type="entry name" value="PRK10869.1"/>
    <property type="match status" value="1"/>
</dbReference>